<sequence length="167" mass="17344">MPSKGEQPQTYYPTPMPPPYAPTPAPAYGQHIVPLPQDTIVYPPTTGIDGVVVVPGPAGQPVAYYTPPPAPAPQPYVSPLLVKATLVAFILGVGGVGIYFLINALVALAQALVTLGLIALAGLGGIVLLKMFSTGSGRGGTTVHVQARGRARVQVHTGRGHNRGRRR</sequence>
<keyword evidence="1" id="KW-0812">Transmembrane</keyword>
<keyword evidence="1" id="KW-1133">Transmembrane helix</keyword>
<name>F2Z8Q8_STRRO</name>
<feature type="transmembrane region" description="Helical" evidence="1">
    <location>
        <begin position="80"/>
        <end position="102"/>
    </location>
</feature>
<dbReference type="AlphaFoldDB" id="F2Z8Q8"/>
<keyword evidence="2" id="KW-0614">Plasmid</keyword>
<evidence type="ECO:0000256" key="1">
    <source>
        <dbReference type="SAM" id="Phobius"/>
    </source>
</evidence>
<proteinExistence type="predicted"/>
<keyword evidence="1" id="KW-0472">Membrane</keyword>
<geneLocation type="plasmid" evidence="2">
    <name>pSLA2-M</name>
</geneLocation>
<evidence type="ECO:0000313" key="2">
    <source>
        <dbReference type="EMBL" id="BAK19838.1"/>
    </source>
</evidence>
<reference evidence="2" key="1">
    <citation type="journal article" date="1994" name="J. Antibiot.">
        <title>Isolation and characterization of linear plasmids from lankacidin-producing Streptomyces species.</title>
        <authorList>
            <person name="Kinashi H."/>
            <person name="Mori E."/>
            <person name="Hatani A."/>
            <person name="Nimi O."/>
        </authorList>
    </citation>
    <scope>NUCLEOTIDE SEQUENCE</scope>
    <source>
        <strain evidence="2">7434AN4</strain>
        <plasmid evidence="2">pSLA2-M</plasmid>
    </source>
</reference>
<dbReference type="EMBL" id="AB597522">
    <property type="protein sequence ID" value="BAK19838.1"/>
    <property type="molecule type" value="Genomic_DNA"/>
</dbReference>
<protein>
    <submittedName>
        <fullName evidence="2">Uncharacterized protein</fullName>
    </submittedName>
</protein>
<reference evidence="2" key="2">
    <citation type="journal article" date="2011" name="Biosci. Biotechnol. Biochem.">
        <title>pSLA2-M of Streptomyces rochei is a composite linear plasmid characterized by self-defense genes and homology with pSLA2-L.</title>
        <authorList>
            <person name="Yang Y."/>
            <person name="Kurokawa T."/>
            <person name="Takahama Y."/>
            <person name="Nindita Y."/>
            <person name="Mochizuki S."/>
            <person name="Arakawa K."/>
            <person name="Endo S."/>
            <person name="Kinashi H."/>
        </authorList>
    </citation>
    <scope>NUCLEOTIDE SEQUENCE</scope>
    <source>
        <strain evidence="2">7434AN4</strain>
        <plasmid evidence="2">pSLA2-M</plasmid>
    </source>
</reference>
<gene>
    <name evidence="2" type="primary">pSLA2-M.44</name>
</gene>
<feature type="transmembrane region" description="Helical" evidence="1">
    <location>
        <begin position="108"/>
        <end position="129"/>
    </location>
</feature>
<accession>F2Z8Q8</accession>
<organism evidence="2">
    <name type="scientific">Streptomyces rochei</name>
    <name type="common">Streptomyces parvullus</name>
    <dbReference type="NCBI Taxonomy" id="1928"/>
    <lineage>
        <taxon>Bacteria</taxon>
        <taxon>Bacillati</taxon>
        <taxon>Actinomycetota</taxon>
        <taxon>Actinomycetes</taxon>
        <taxon>Kitasatosporales</taxon>
        <taxon>Streptomycetaceae</taxon>
        <taxon>Streptomyces</taxon>
        <taxon>Streptomyces rochei group</taxon>
    </lineage>
</organism>